<evidence type="ECO:0000259" key="5">
    <source>
        <dbReference type="Pfam" id="PF07859"/>
    </source>
</evidence>
<feature type="non-terminal residue" evidence="6">
    <location>
        <position position="191"/>
    </location>
</feature>
<feature type="domain" description="Alpha/beta hydrolase fold-3" evidence="5">
    <location>
        <begin position="103"/>
        <end position="191"/>
    </location>
</feature>
<evidence type="ECO:0000256" key="1">
    <source>
        <dbReference type="ARBA" id="ARBA00010515"/>
    </source>
</evidence>
<dbReference type="InterPro" id="IPR013094">
    <property type="entry name" value="AB_hydrolase_3"/>
</dbReference>
<comment type="similarity">
    <text evidence="1">Belongs to the 'GDXG' lipolytic enzyme family.</text>
</comment>
<feature type="region of interest" description="Disordered" evidence="4">
    <location>
        <begin position="1"/>
        <end position="85"/>
    </location>
</feature>
<feature type="compositionally biased region" description="Low complexity" evidence="4">
    <location>
        <begin position="30"/>
        <end position="42"/>
    </location>
</feature>
<dbReference type="InterPro" id="IPR029058">
    <property type="entry name" value="AB_hydrolase_fold"/>
</dbReference>
<evidence type="ECO:0000313" key="7">
    <source>
        <dbReference type="Proteomes" id="UP000483004"/>
    </source>
</evidence>
<feature type="compositionally biased region" description="Basic and acidic residues" evidence="4">
    <location>
        <begin position="54"/>
        <end position="63"/>
    </location>
</feature>
<evidence type="ECO:0000256" key="2">
    <source>
        <dbReference type="ARBA" id="ARBA00022801"/>
    </source>
</evidence>
<dbReference type="GO" id="GO:0016787">
    <property type="term" value="F:hydrolase activity"/>
    <property type="evidence" value="ECO:0007669"/>
    <property type="project" value="UniProtKB-KW"/>
</dbReference>
<proteinExistence type="inferred from homology"/>
<dbReference type="RefSeq" id="WP_151547252.1">
    <property type="nucleotide sequence ID" value="NZ_WBMR01000419.1"/>
</dbReference>
<name>A0A6L3VE01_9ACTN</name>
<dbReference type="SUPFAM" id="SSF53474">
    <property type="entry name" value="alpha/beta-Hydrolases"/>
    <property type="match status" value="1"/>
</dbReference>
<evidence type="ECO:0000313" key="6">
    <source>
        <dbReference type="EMBL" id="KAB2353260.1"/>
    </source>
</evidence>
<dbReference type="Proteomes" id="UP000483004">
    <property type="component" value="Unassembled WGS sequence"/>
</dbReference>
<feature type="compositionally biased region" description="Basic and acidic residues" evidence="4">
    <location>
        <begin position="1"/>
        <end position="16"/>
    </location>
</feature>
<dbReference type="PANTHER" id="PTHR48081">
    <property type="entry name" value="AB HYDROLASE SUPERFAMILY PROTEIN C4A8.06C"/>
    <property type="match status" value="1"/>
</dbReference>
<feature type="active site" evidence="3">
    <location>
        <position position="181"/>
    </location>
</feature>
<dbReference type="OrthoDB" id="3209779at2"/>
<dbReference type="InterPro" id="IPR033140">
    <property type="entry name" value="Lipase_GDXG_put_SER_AS"/>
</dbReference>
<dbReference type="InterPro" id="IPR050300">
    <property type="entry name" value="GDXG_lipolytic_enzyme"/>
</dbReference>
<accession>A0A6L3VE01</accession>
<comment type="caution">
    <text evidence="6">The sequence shown here is derived from an EMBL/GenBank/DDBJ whole genome shotgun (WGS) entry which is preliminary data.</text>
</comment>
<dbReference type="PANTHER" id="PTHR48081:SF8">
    <property type="entry name" value="ALPHA_BETA HYDROLASE FOLD-3 DOMAIN-CONTAINING PROTEIN-RELATED"/>
    <property type="match status" value="1"/>
</dbReference>
<evidence type="ECO:0000256" key="3">
    <source>
        <dbReference type="PROSITE-ProRule" id="PRU10038"/>
    </source>
</evidence>
<dbReference type="AlphaFoldDB" id="A0A6L3VE01"/>
<evidence type="ECO:0000256" key="4">
    <source>
        <dbReference type="SAM" id="MobiDB-lite"/>
    </source>
</evidence>
<keyword evidence="7" id="KW-1185">Reference proteome</keyword>
<dbReference type="PROSITE" id="PS01174">
    <property type="entry name" value="LIPASE_GDXG_SER"/>
    <property type="match status" value="1"/>
</dbReference>
<dbReference type="Gene3D" id="3.40.50.1820">
    <property type="entry name" value="alpha/beta hydrolase"/>
    <property type="match status" value="1"/>
</dbReference>
<protein>
    <submittedName>
        <fullName evidence="6">Alpha/beta hydrolase</fullName>
    </submittedName>
</protein>
<reference evidence="6 7" key="1">
    <citation type="submission" date="2019-09" db="EMBL/GenBank/DDBJ databases">
        <title>Actinomadura physcomitrii sp. nov., a novel actinomycete isolated from moss [Physcomitrium sphaericum (Ludw) Fuernr].</title>
        <authorList>
            <person name="Liu C."/>
            <person name="Zhuang X."/>
        </authorList>
    </citation>
    <scope>NUCLEOTIDE SEQUENCE [LARGE SCALE GENOMIC DNA]</scope>
    <source>
        <strain evidence="6 7">CYP1-1B</strain>
    </source>
</reference>
<keyword evidence="2 6" id="KW-0378">Hydrolase</keyword>
<gene>
    <name evidence="6" type="ORF">F9B16_49785</name>
</gene>
<sequence length="191" mass="19603">MGRDPDYLEFLRRRLTETPAEPRPGPPAPAGDGSDPAATGSATVTGSDTAAAIRDARREHAADLARSPRPPVATVRDVTVDGPAGPLPARLYHPGGDRPAPAMVYFHGGGWVLGDVDSYDPVVRALAVASSVAWLSVGYRRPPEHPFPAPLDDAVAAVRWTTAHTGPLGLDPARVGVAGDSAGGQLAAAAA</sequence>
<organism evidence="6 7">
    <name type="scientific">Actinomadura montaniterrae</name>
    <dbReference type="NCBI Taxonomy" id="1803903"/>
    <lineage>
        <taxon>Bacteria</taxon>
        <taxon>Bacillati</taxon>
        <taxon>Actinomycetota</taxon>
        <taxon>Actinomycetes</taxon>
        <taxon>Streptosporangiales</taxon>
        <taxon>Thermomonosporaceae</taxon>
        <taxon>Actinomadura</taxon>
    </lineage>
</organism>
<dbReference type="Pfam" id="PF07859">
    <property type="entry name" value="Abhydrolase_3"/>
    <property type="match status" value="1"/>
</dbReference>
<dbReference type="EMBL" id="WBMR01000419">
    <property type="protein sequence ID" value="KAB2353260.1"/>
    <property type="molecule type" value="Genomic_DNA"/>
</dbReference>